<evidence type="ECO:0000313" key="2">
    <source>
        <dbReference type="EMBL" id="MVX61705.1"/>
    </source>
</evidence>
<dbReference type="InterPro" id="IPR016024">
    <property type="entry name" value="ARM-type_fold"/>
</dbReference>
<reference evidence="2 3" key="1">
    <citation type="submission" date="2019-12" db="EMBL/GenBank/DDBJ databases">
        <title>Microbes associate with the intestines of laboratory mice.</title>
        <authorList>
            <person name="Navarre W."/>
            <person name="Wong E."/>
        </authorList>
    </citation>
    <scope>NUCLEOTIDE SEQUENCE [LARGE SCALE GENOMIC DNA]</scope>
    <source>
        <strain evidence="2 3">NM66_B29</strain>
    </source>
</reference>
<dbReference type="OrthoDB" id="3173255at2"/>
<dbReference type="InterPro" id="IPR011989">
    <property type="entry name" value="ARM-like"/>
</dbReference>
<dbReference type="EMBL" id="WSRR01000028">
    <property type="protein sequence ID" value="MVX61705.1"/>
    <property type="molecule type" value="Genomic_DNA"/>
</dbReference>
<proteinExistence type="predicted"/>
<dbReference type="Gene3D" id="1.25.10.10">
    <property type="entry name" value="Leucine-rich Repeat Variant"/>
    <property type="match status" value="1"/>
</dbReference>
<gene>
    <name evidence="2" type="ORF">GKZ27_09625</name>
</gene>
<evidence type="ECO:0008006" key="4">
    <source>
        <dbReference type="Google" id="ProtNLM"/>
    </source>
</evidence>
<organism evidence="2 3">
    <name type="scientific">Adlercreutzia mucosicola</name>
    <dbReference type="NCBI Taxonomy" id="580026"/>
    <lineage>
        <taxon>Bacteria</taxon>
        <taxon>Bacillati</taxon>
        <taxon>Actinomycetota</taxon>
        <taxon>Coriobacteriia</taxon>
        <taxon>Eggerthellales</taxon>
        <taxon>Eggerthellaceae</taxon>
        <taxon>Adlercreutzia</taxon>
    </lineage>
</organism>
<feature type="region of interest" description="Disordered" evidence="1">
    <location>
        <begin position="1"/>
        <end position="22"/>
    </location>
</feature>
<evidence type="ECO:0000313" key="3">
    <source>
        <dbReference type="Proteomes" id="UP000463388"/>
    </source>
</evidence>
<dbReference type="RefSeq" id="WP_160347004.1">
    <property type="nucleotide sequence ID" value="NZ_WSRR01000028.1"/>
</dbReference>
<sequence>MSSETPEDKQQIENAQKDPQVINGLTEALAGGSRRDRQQAARIIAGVAKNCPDLLVPHAAALVDALERPEAQTRWECLDALAQLVPLDGRACEKAVPGAESALFDEDSGPLRLAAMRFLCRLGATTEKRSEKVWSLIDEGIQCCHGDLEFQDMLIAVIDFSQGKLAPEVKTALADRMRFDAPNGRGMLKKRAIQIVENCEN</sequence>
<protein>
    <recommendedName>
        <fullName evidence="4">HEAT repeat domain-containing protein</fullName>
    </recommendedName>
</protein>
<accession>A0A6N8JPH8</accession>
<dbReference type="AlphaFoldDB" id="A0A6N8JPH8"/>
<feature type="compositionally biased region" description="Basic and acidic residues" evidence="1">
    <location>
        <begin position="1"/>
        <end position="11"/>
    </location>
</feature>
<evidence type="ECO:0000256" key="1">
    <source>
        <dbReference type="SAM" id="MobiDB-lite"/>
    </source>
</evidence>
<name>A0A6N8JPH8_9ACTN</name>
<dbReference type="Proteomes" id="UP000463388">
    <property type="component" value="Unassembled WGS sequence"/>
</dbReference>
<dbReference type="SUPFAM" id="SSF48371">
    <property type="entry name" value="ARM repeat"/>
    <property type="match status" value="1"/>
</dbReference>
<keyword evidence="3" id="KW-1185">Reference proteome</keyword>
<comment type="caution">
    <text evidence="2">The sequence shown here is derived from an EMBL/GenBank/DDBJ whole genome shotgun (WGS) entry which is preliminary data.</text>
</comment>